<reference evidence="1 2" key="1">
    <citation type="submission" date="2010-10" db="EMBL/GenBank/DDBJ databases">
        <authorList>
            <consortium name="The Broad Institute Genome Sequencing Platform"/>
            <person name="Ward D."/>
            <person name="Earl A."/>
            <person name="Feldgarden M."/>
            <person name="Young S.K."/>
            <person name="Gargeya S."/>
            <person name="Zeng Q."/>
            <person name="Alvarado L."/>
            <person name="Berlin A."/>
            <person name="Bochicchio J."/>
            <person name="Chapman S.B."/>
            <person name="Chen Z."/>
            <person name="Freedman E."/>
            <person name="Gellesch M."/>
            <person name="Goldberg J."/>
            <person name="Griggs A."/>
            <person name="Gujja S."/>
            <person name="Heilman E."/>
            <person name="Heiman D."/>
            <person name="Howarth C."/>
            <person name="Mehta T."/>
            <person name="Neiman D."/>
            <person name="Pearson M."/>
            <person name="Roberts A."/>
            <person name="Saif S."/>
            <person name="Shea T."/>
            <person name="Shenoy N."/>
            <person name="Sisk P."/>
            <person name="Stolte C."/>
            <person name="Sykes S."/>
            <person name="White J."/>
            <person name="Yandava C."/>
            <person name="Allen-Vercoe E."/>
            <person name="Sibley C."/>
            <person name="Ambrose C.E."/>
            <person name="Strauss J."/>
            <person name="Daigneault M."/>
            <person name="Haas B."/>
            <person name="Nusbaum C."/>
            <person name="Birren B."/>
        </authorList>
    </citation>
    <scope>NUCLEOTIDE SEQUENCE [LARGE SCALE GENOMIC DNA]</scope>
    <source>
        <strain evidence="1 2">3_1_6</strain>
    </source>
</reference>
<evidence type="ECO:0000313" key="1">
    <source>
        <dbReference type="EMBL" id="EFV42718.1"/>
    </source>
</evidence>
<accession>E5YBB1</accession>
<dbReference type="HOGENOM" id="CLU_2300271_0_0_7"/>
<protein>
    <recommendedName>
        <fullName evidence="3">DUF3467 domain-containing protein</fullName>
    </recommendedName>
</protein>
<gene>
    <name evidence="1" type="ORF">HMPREF0179_03484</name>
</gene>
<evidence type="ECO:0000313" key="2">
    <source>
        <dbReference type="Proteomes" id="UP000006034"/>
    </source>
</evidence>
<dbReference type="eggNOG" id="ENOG502ZNRE">
    <property type="taxonomic scope" value="Bacteria"/>
</dbReference>
<reference evidence="1 2" key="2">
    <citation type="submission" date="2013-04" db="EMBL/GenBank/DDBJ databases">
        <title>The Genome Sequence of Bilophila wadsworthia 3_1_6.</title>
        <authorList>
            <consortium name="The Broad Institute Genomics Platform"/>
            <person name="Earl A."/>
            <person name="Ward D."/>
            <person name="Feldgarden M."/>
            <person name="Gevers D."/>
            <person name="Sibley C."/>
            <person name="Strauss J."/>
            <person name="Allen-Vercoe E."/>
            <person name="Walker B."/>
            <person name="Young S."/>
            <person name="Zeng Q."/>
            <person name="Gargeya S."/>
            <person name="Fitzgerald M."/>
            <person name="Haas B."/>
            <person name="Abouelleil A."/>
            <person name="Allen A.W."/>
            <person name="Alvarado L."/>
            <person name="Arachchi H.M."/>
            <person name="Berlin A.M."/>
            <person name="Chapman S.B."/>
            <person name="Gainer-Dewar J."/>
            <person name="Goldberg J."/>
            <person name="Griggs A."/>
            <person name="Gujja S."/>
            <person name="Hansen M."/>
            <person name="Howarth C."/>
            <person name="Imamovic A."/>
            <person name="Ireland A."/>
            <person name="Larimer J."/>
            <person name="McCowan C."/>
            <person name="Murphy C."/>
            <person name="Pearson M."/>
            <person name="Poon T.W."/>
            <person name="Priest M."/>
            <person name="Roberts A."/>
            <person name="Saif S."/>
            <person name="Shea T."/>
            <person name="Sisk P."/>
            <person name="Sykes S."/>
            <person name="Wortman J."/>
            <person name="Nusbaum C."/>
            <person name="Birren B."/>
        </authorList>
    </citation>
    <scope>NUCLEOTIDE SEQUENCE [LARGE SCALE GENOMIC DNA]</scope>
    <source>
        <strain evidence="1 2">3_1_6</strain>
    </source>
</reference>
<dbReference type="InterPro" id="IPR021857">
    <property type="entry name" value="DUF3467"/>
</dbReference>
<dbReference type="AlphaFoldDB" id="E5YBB1"/>
<organism evidence="1 2">
    <name type="scientific">Bilophila wadsworthia (strain 3_1_6)</name>
    <dbReference type="NCBI Taxonomy" id="563192"/>
    <lineage>
        <taxon>Bacteria</taxon>
        <taxon>Pseudomonadati</taxon>
        <taxon>Thermodesulfobacteriota</taxon>
        <taxon>Desulfovibrionia</taxon>
        <taxon>Desulfovibrionales</taxon>
        <taxon>Desulfovibrionaceae</taxon>
        <taxon>Bilophila</taxon>
    </lineage>
</organism>
<dbReference type="RefSeq" id="WP_005030371.1">
    <property type="nucleotide sequence ID" value="NZ_KE150238.1"/>
</dbReference>
<proteinExistence type="predicted"/>
<dbReference type="EMBL" id="ADCP02000001">
    <property type="protein sequence ID" value="EFV42718.1"/>
    <property type="molecule type" value="Genomic_DNA"/>
</dbReference>
<sequence>MSEEQQVRLNVHTEKMGTSYANAFQVRYSQDDVLVSFGVSLTDLSAEPGVKGVVTADMLERIAMTPRTAKRLTLTLIQSLREYEARFGEIAVEEKAPEEE</sequence>
<keyword evidence="2" id="KW-1185">Reference proteome</keyword>
<dbReference type="Proteomes" id="UP000006034">
    <property type="component" value="Unassembled WGS sequence"/>
</dbReference>
<dbReference type="Pfam" id="PF11950">
    <property type="entry name" value="DUF3467"/>
    <property type="match status" value="1"/>
</dbReference>
<comment type="caution">
    <text evidence="1">The sequence shown here is derived from an EMBL/GenBank/DDBJ whole genome shotgun (WGS) entry which is preliminary data.</text>
</comment>
<evidence type="ECO:0008006" key="3">
    <source>
        <dbReference type="Google" id="ProtNLM"/>
    </source>
</evidence>
<dbReference type="OrthoDB" id="9798280at2"/>
<name>E5YBB1_BILW3</name>
<dbReference type="GeneID" id="78084973"/>